<feature type="chain" id="PRO_5021716186" evidence="1">
    <location>
        <begin position="22"/>
        <end position="207"/>
    </location>
</feature>
<reference evidence="3" key="1">
    <citation type="submission" date="2019-07" db="EMBL/GenBank/DDBJ databases">
        <title>Helicobacter labacensis sp. nov., Helicobacter mehlei sp. nov. and Helicobacter vulpis sp. nov., isolated from gastric mucosa of red fox (Vulpis vulpis).</title>
        <authorList>
            <person name="Papic B."/>
        </authorList>
    </citation>
    <scope>NUCLEOTIDE SEQUENCE [LARGE SCALE GENOMIC DNA]</scope>
    <source>
        <strain evidence="3">L8b</strain>
    </source>
</reference>
<keyword evidence="1" id="KW-0732">Signal</keyword>
<dbReference type="EMBL" id="VKGC01000010">
    <property type="protein sequence ID" value="TSA83791.1"/>
    <property type="molecule type" value="Genomic_DNA"/>
</dbReference>
<dbReference type="Proteomes" id="UP000319322">
    <property type="component" value="Unassembled WGS sequence"/>
</dbReference>
<keyword evidence="3" id="KW-1185">Reference proteome</keyword>
<proteinExistence type="predicted"/>
<evidence type="ECO:0000256" key="1">
    <source>
        <dbReference type="SAM" id="SignalP"/>
    </source>
</evidence>
<reference evidence="2 3" key="2">
    <citation type="submission" date="2019-07" db="EMBL/GenBank/DDBJ databases">
        <title>Helicobacter labacensis sp. nov., Helicobacter mehlei sp. nov. and Helicobacter vulpis sp. nov., isolated from gastric mucosa of red fox (Vulpis vulpis).</title>
        <authorList>
            <person name="Kusar D."/>
            <person name="Gruntar I."/>
            <person name="Pate M."/>
            <person name="Zajc U."/>
            <person name="Ocepek M."/>
        </authorList>
    </citation>
    <scope>NUCLEOTIDE SEQUENCE [LARGE SCALE GENOMIC DNA]</scope>
    <source>
        <strain evidence="2 3">L8b</strain>
    </source>
</reference>
<comment type="caution">
    <text evidence="2">The sequence shown here is derived from an EMBL/GenBank/DDBJ whole genome shotgun (WGS) entry which is preliminary data.</text>
</comment>
<protein>
    <submittedName>
        <fullName evidence="2">Uncharacterized protein</fullName>
    </submittedName>
</protein>
<evidence type="ECO:0000313" key="2">
    <source>
        <dbReference type="EMBL" id="TSA83791.1"/>
    </source>
</evidence>
<feature type="signal peptide" evidence="1">
    <location>
        <begin position="1"/>
        <end position="21"/>
    </location>
</feature>
<dbReference type="RefSeq" id="WP_120947456.1">
    <property type="nucleotide sequence ID" value="NZ_QXQP01000002.1"/>
</dbReference>
<accession>A0A553UUU1</accession>
<gene>
    <name evidence="2" type="ORF">FNE76_04975</name>
</gene>
<name>A0A553UUU1_9HELI</name>
<evidence type="ECO:0000313" key="3">
    <source>
        <dbReference type="Proteomes" id="UP000319322"/>
    </source>
</evidence>
<dbReference type="AlphaFoldDB" id="A0A553UUU1"/>
<organism evidence="2 3">
    <name type="scientific">Helicobacter mehlei</name>
    <dbReference type="NCBI Taxonomy" id="2316080"/>
    <lineage>
        <taxon>Bacteria</taxon>
        <taxon>Pseudomonadati</taxon>
        <taxon>Campylobacterota</taxon>
        <taxon>Epsilonproteobacteria</taxon>
        <taxon>Campylobacterales</taxon>
        <taxon>Helicobacteraceae</taxon>
        <taxon>Helicobacter</taxon>
    </lineage>
</organism>
<dbReference type="OrthoDB" id="5323635at2"/>
<reference evidence="2 3" key="3">
    <citation type="submission" date="2019-07" db="EMBL/GenBank/DDBJ databases">
        <authorList>
            <person name="Papic B."/>
        </authorList>
    </citation>
    <scope>NUCLEOTIDE SEQUENCE [LARGE SCALE GENOMIC DNA]</scope>
    <source>
        <strain evidence="2 3">L8b</strain>
    </source>
</reference>
<sequence length="207" mass="23857">MRFLRLVFLALPLWGSPLRIASDLGNQQGFLDILQQAFRQDTKQEIQWVGIPKNLCIADALLVSRSVWLSLKLEGTPILQERLVLLGNPSTWARLQTKTPLALLKALQEPAISTHLKVMLNTPKTYRPDDLILMSQRLYLQQKTRANLPPILHQPLRMRYFWINPCHSDKGALFGKWLLSPQARPSIEGFRIDYQPIFTLIKHKHGH</sequence>